<evidence type="ECO:0000313" key="4">
    <source>
        <dbReference type="EMBL" id="EHK56871.1"/>
    </source>
</evidence>
<feature type="region of interest" description="Disordered" evidence="2">
    <location>
        <begin position="73"/>
        <end position="92"/>
    </location>
</feature>
<dbReference type="Proteomes" id="UP000003250">
    <property type="component" value="Unassembled WGS sequence"/>
</dbReference>
<evidence type="ECO:0000313" key="5">
    <source>
        <dbReference type="Proteomes" id="UP000003250"/>
    </source>
</evidence>
<protein>
    <submittedName>
        <fullName evidence="4">Integrase family protein</fullName>
    </submittedName>
</protein>
<name>H0HR09_9HYPH</name>
<keyword evidence="5" id="KW-1185">Reference proteome</keyword>
<feature type="domain" description="Tyr recombinase" evidence="3">
    <location>
        <begin position="227"/>
        <end position="373"/>
    </location>
</feature>
<dbReference type="Gene3D" id="1.10.443.10">
    <property type="entry name" value="Intergrase catalytic core"/>
    <property type="match status" value="1"/>
</dbReference>
<evidence type="ECO:0000259" key="3">
    <source>
        <dbReference type="Pfam" id="PF00589"/>
    </source>
</evidence>
<evidence type="ECO:0000256" key="2">
    <source>
        <dbReference type="SAM" id="MobiDB-lite"/>
    </source>
</evidence>
<reference evidence="4 5" key="1">
    <citation type="journal article" date="2012" name="J. Bacteriol.">
        <title>Draft Genome Sequence of Mesorhizobium alhagi CCNWXJ12-2T, a Novel Salt-Resistant Species Isolated from the Desert of Northwestern China.</title>
        <authorList>
            <person name="Zhou M."/>
            <person name="Chen W."/>
            <person name="Chen H."/>
            <person name="Wei G."/>
        </authorList>
    </citation>
    <scope>NUCLEOTIDE SEQUENCE [LARGE SCALE GENOMIC DNA]</scope>
    <source>
        <strain evidence="4 5">CCNWXJ12-2</strain>
    </source>
</reference>
<accession>H0HR09</accession>
<dbReference type="InterPro" id="IPR013762">
    <property type="entry name" value="Integrase-like_cat_sf"/>
</dbReference>
<dbReference type="GO" id="GO:0003677">
    <property type="term" value="F:DNA binding"/>
    <property type="evidence" value="ECO:0007669"/>
    <property type="project" value="InterPro"/>
</dbReference>
<dbReference type="InterPro" id="IPR011010">
    <property type="entry name" value="DNA_brk_join_enz"/>
</dbReference>
<dbReference type="Pfam" id="PF00589">
    <property type="entry name" value="Phage_integrase"/>
    <property type="match status" value="1"/>
</dbReference>
<organism evidence="4 5">
    <name type="scientific">Mesorhizobium alhagi CCNWXJ12-2</name>
    <dbReference type="NCBI Taxonomy" id="1107882"/>
    <lineage>
        <taxon>Bacteria</taxon>
        <taxon>Pseudomonadati</taxon>
        <taxon>Pseudomonadota</taxon>
        <taxon>Alphaproteobacteria</taxon>
        <taxon>Hyphomicrobiales</taxon>
        <taxon>Phyllobacteriaceae</taxon>
        <taxon>Allomesorhizobium</taxon>
    </lineage>
</organism>
<dbReference type="PATRIC" id="fig|1107882.3.peg.2539"/>
<dbReference type="GO" id="GO:0015074">
    <property type="term" value="P:DNA integration"/>
    <property type="evidence" value="ECO:0007669"/>
    <property type="project" value="InterPro"/>
</dbReference>
<dbReference type="GO" id="GO:0006310">
    <property type="term" value="P:DNA recombination"/>
    <property type="evidence" value="ECO:0007669"/>
    <property type="project" value="UniProtKB-KW"/>
</dbReference>
<gene>
    <name evidence="4" type="ORF">MAXJ12_12957</name>
</gene>
<dbReference type="InterPro" id="IPR002104">
    <property type="entry name" value="Integrase_catalytic"/>
</dbReference>
<keyword evidence="1" id="KW-0233">DNA recombination</keyword>
<evidence type="ECO:0000256" key="1">
    <source>
        <dbReference type="ARBA" id="ARBA00023172"/>
    </source>
</evidence>
<sequence length="413" mass="46652">MEGRGLTLQLLGRREAEDAGMATIDLPFIEKNRSRHGRMRYYFRVDGVRLARLPDDPDTEEFSTAYWAKRKKLETGAPADRQAPPDDLKGPPAPNTFRWLCSLYKASEPFRRLDDTTQAKRRAIIDSMLLEPLKPGGDRLFANMPLTVLDVANITVLRDRKKETPFAADERLKILRQVFETTRPGKDGKPERILPQNFARLVEPFRRQSDGHHTLRDHEIEQYIRHHGVRSKAVLALVLLMYTGIRVSDLAVLGPQHRRADQFTLRLFKNRNRSPVTLVLPIHPVLDAVLAWHPVKGMNYLITEYGNAYSVKGLGQRVSEWFSQASLPHCSAHSVRKGLATALSESEATDSMLDGFFGWKDGKTSKIYTRQKQQAKLARQAVARIDWGEIGNMLPEAIEAGADTAEAPNEAAS</sequence>
<dbReference type="AlphaFoldDB" id="H0HR09"/>
<dbReference type="SUPFAM" id="SSF56349">
    <property type="entry name" value="DNA breaking-rejoining enzymes"/>
    <property type="match status" value="1"/>
</dbReference>
<dbReference type="EMBL" id="AHAM01000097">
    <property type="protein sequence ID" value="EHK56871.1"/>
    <property type="molecule type" value="Genomic_DNA"/>
</dbReference>
<proteinExistence type="predicted"/>